<feature type="binding site" evidence="11">
    <location>
        <begin position="389"/>
        <end position="391"/>
    </location>
    <ligand>
        <name>L-phenylalanine</name>
        <dbReference type="ChEBI" id="CHEBI:58095"/>
    </ligand>
</feature>
<dbReference type="InterPro" id="IPR004529">
    <property type="entry name" value="Phe-tRNA-synth_IIc_asu"/>
</dbReference>
<evidence type="ECO:0000256" key="4">
    <source>
        <dbReference type="ARBA" id="ARBA00022598"/>
    </source>
</evidence>
<dbReference type="HAMAP" id="MF_00282">
    <property type="entry name" value="Phe_tRNA_synth_alpha2"/>
    <property type="match status" value="1"/>
</dbReference>
<keyword evidence="10 11" id="KW-0030">Aminoacyl-tRNA synthetase</keyword>
<evidence type="ECO:0000256" key="8">
    <source>
        <dbReference type="ARBA" id="ARBA00022842"/>
    </source>
</evidence>
<dbReference type="SUPFAM" id="SSF46785">
    <property type="entry name" value="Winged helix' DNA-binding domain"/>
    <property type="match status" value="2"/>
</dbReference>
<feature type="domain" description="Aminoacyl-transfer RNA synthetases class-II family profile" evidence="12">
    <location>
        <begin position="366"/>
        <end position="502"/>
    </location>
</feature>
<evidence type="ECO:0000256" key="7">
    <source>
        <dbReference type="ARBA" id="ARBA00022840"/>
    </source>
</evidence>
<proteinExistence type="inferred from homology"/>
<dbReference type="PROSITE" id="PS50862">
    <property type="entry name" value="AA_TRNA_LIGASE_II"/>
    <property type="match status" value="1"/>
</dbReference>
<accession>A0A4P2VAF4</accession>
<comment type="subcellular location">
    <subcellularLocation>
        <location evidence="1 11">Cytoplasm</location>
    </subcellularLocation>
</comment>
<dbReference type="InterPro" id="IPR045864">
    <property type="entry name" value="aa-tRNA-synth_II/BPL/LPL"/>
</dbReference>
<dbReference type="RefSeq" id="WP_174447804.1">
    <property type="nucleotide sequence ID" value="NZ_AP018732.1"/>
</dbReference>
<evidence type="ECO:0000256" key="6">
    <source>
        <dbReference type="ARBA" id="ARBA00022741"/>
    </source>
</evidence>
<reference evidence="13 14" key="1">
    <citation type="journal article" date="2019" name="ISME J.">
        <title>Isolation and characterization of a thermophilic sulfur- and iron-reducing thaumarchaeote from a terrestrial acidic hot spring.</title>
        <authorList>
            <person name="Kato S."/>
            <person name="Itoh T."/>
            <person name="Yuki M."/>
            <person name="Nagamori M."/>
            <person name="Ohnishi M."/>
            <person name="Uematsu K."/>
            <person name="Suzuki K."/>
            <person name="Takashina T."/>
            <person name="Ohkuma M."/>
        </authorList>
    </citation>
    <scope>NUCLEOTIDE SEQUENCE [LARGE SCALE GENOMIC DNA]</scope>
    <source>
        <strain evidence="13 14">NAS-02</strain>
    </source>
</reference>
<dbReference type="GO" id="GO:0004826">
    <property type="term" value="F:phenylalanine-tRNA ligase activity"/>
    <property type="evidence" value="ECO:0007669"/>
    <property type="project" value="UniProtKB-UniRule"/>
</dbReference>
<dbReference type="GO" id="GO:0006432">
    <property type="term" value="P:phenylalanyl-tRNA aminoacylation"/>
    <property type="evidence" value="ECO:0007669"/>
    <property type="project" value="UniProtKB-UniRule"/>
</dbReference>
<feature type="binding site" evidence="11">
    <location>
        <position position="431"/>
    </location>
    <ligand>
        <name>Mg(2+)</name>
        <dbReference type="ChEBI" id="CHEBI:18420"/>
        <note>ligand shared with heterodimeric partner</note>
    </ligand>
</feature>
<name>A0A4P2VAF4_9ARCH</name>
<sequence length="506" mass="56373">MPSNAADANALHPLEAKVLRALLEAGRPMDVKEVASTAGVSVDQARRAIEWLRSKGLVRAEQRAHMSVLLGRNGRVASEKGLPEDVLLSALERSGGELNLSGLANVLGMSPSEINAAVGRLVRDGFVSISSGRLRMLRRGPYAPIMQSLLRKIAEAGELPLDSLTPEERSALDLLLQRPEFVEIRESRDTFVSITEEASTLSRPSLEGAVTQLTPEDLSTGRWRSLRLSKLNVEAAVPTTYPGRRHVITEYIRRVKEIFTSMGFQEISGRILQISFWNFDALYTPQDHPARELQDTFYVDTGPFEEPPADVEAAVKTVHENGWRTGSTGWGYEWNPEEARRVVLRTHTTALTVRALAAARDLPVAKVFSVGSVFRNEKVDSRHLVEFHQVEGIVKSPDANLRRLMGYISEFYSRLGFSEIKFWPTYFPYTEPSLQVMVKVGGTWLEMGGMGIFRPEVTMPLGVEEPVLAWGLGLERMIMVKMGVSDARELYANRLSWLRGVPSCRS</sequence>
<evidence type="ECO:0000256" key="9">
    <source>
        <dbReference type="ARBA" id="ARBA00022917"/>
    </source>
</evidence>
<evidence type="ECO:0000256" key="11">
    <source>
        <dbReference type="HAMAP-Rule" id="MF_00282"/>
    </source>
</evidence>
<keyword evidence="8 11" id="KW-0460">Magnesium</keyword>
<evidence type="ECO:0000313" key="13">
    <source>
        <dbReference type="EMBL" id="BBE41457.1"/>
    </source>
</evidence>
<feature type="binding site" evidence="11">
    <location>
        <position position="429"/>
    </location>
    <ligand>
        <name>L-phenylalanine</name>
        <dbReference type="ChEBI" id="CHEBI:58095"/>
    </ligand>
</feature>
<dbReference type="AlphaFoldDB" id="A0A4P2VAF4"/>
<dbReference type="InterPro" id="IPR036390">
    <property type="entry name" value="WH_DNA-bd_sf"/>
</dbReference>
<keyword evidence="4 11" id="KW-0436">Ligase</keyword>
<keyword evidence="7 11" id="KW-0067">ATP-binding</keyword>
<dbReference type="OrthoDB" id="372178at2157"/>
<evidence type="ECO:0000256" key="2">
    <source>
        <dbReference type="ARBA" id="ARBA00006703"/>
    </source>
</evidence>
<dbReference type="Gene3D" id="3.30.930.10">
    <property type="entry name" value="Bira Bifunctional Protein, Domain 2"/>
    <property type="match status" value="1"/>
</dbReference>
<evidence type="ECO:0000256" key="3">
    <source>
        <dbReference type="ARBA" id="ARBA00022490"/>
    </source>
</evidence>
<dbReference type="GO" id="GO:0000287">
    <property type="term" value="F:magnesium ion binding"/>
    <property type="evidence" value="ECO:0007669"/>
    <property type="project" value="UniProtKB-UniRule"/>
</dbReference>
<dbReference type="EC" id="6.1.1.20" evidence="11"/>
<evidence type="ECO:0000259" key="12">
    <source>
        <dbReference type="PROSITE" id="PS50862"/>
    </source>
</evidence>
<keyword evidence="9 11" id="KW-0648">Protein biosynthesis</keyword>
<evidence type="ECO:0000256" key="1">
    <source>
        <dbReference type="ARBA" id="ARBA00004496"/>
    </source>
</evidence>
<dbReference type="EMBL" id="AP018732">
    <property type="protein sequence ID" value="BBE41457.1"/>
    <property type="molecule type" value="Genomic_DNA"/>
</dbReference>
<dbReference type="InterPro" id="IPR002319">
    <property type="entry name" value="Phenylalanyl-tRNA_Synthase"/>
</dbReference>
<dbReference type="PANTHER" id="PTHR11538:SF40">
    <property type="entry name" value="PHENYLALANINE--TRNA LIGASE ALPHA SUBUNIT"/>
    <property type="match status" value="1"/>
</dbReference>
<keyword evidence="6 11" id="KW-0547">Nucleotide-binding</keyword>
<comment type="catalytic activity">
    <reaction evidence="11">
        <text>tRNA(Phe) + L-phenylalanine + ATP = L-phenylalanyl-tRNA(Phe) + AMP + diphosphate + H(+)</text>
        <dbReference type="Rhea" id="RHEA:19413"/>
        <dbReference type="Rhea" id="RHEA-COMP:9668"/>
        <dbReference type="Rhea" id="RHEA-COMP:9699"/>
        <dbReference type="ChEBI" id="CHEBI:15378"/>
        <dbReference type="ChEBI" id="CHEBI:30616"/>
        <dbReference type="ChEBI" id="CHEBI:33019"/>
        <dbReference type="ChEBI" id="CHEBI:58095"/>
        <dbReference type="ChEBI" id="CHEBI:78442"/>
        <dbReference type="ChEBI" id="CHEBI:78531"/>
        <dbReference type="ChEBI" id="CHEBI:456215"/>
        <dbReference type="EC" id="6.1.1.20"/>
    </reaction>
</comment>
<dbReference type="NCBIfam" id="NF003210">
    <property type="entry name" value="PRK04172.1"/>
    <property type="match status" value="1"/>
</dbReference>
<feature type="binding site" evidence="11">
    <location>
        <position position="349"/>
    </location>
    <ligand>
        <name>L-phenylalanine</name>
        <dbReference type="ChEBI" id="CHEBI:58095"/>
    </ligand>
</feature>
<dbReference type="Proteomes" id="UP000509448">
    <property type="component" value="Chromosome"/>
</dbReference>
<dbReference type="Pfam" id="PF01409">
    <property type="entry name" value="tRNA-synt_2d"/>
    <property type="match status" value="1"/>
</dbReference>
<dbReference type="GO" id="GO:0000049">
    <property type="term" value="F:tRNA binding"/>
    <property type="evidence" value="ECO:0007669"/>
    <property type="project" value="InterPro"/>
</dbReference>
<dbReference type="InterPro" id="IPR006195">
    <property type="entry name" value="aa-tRNA-synth_II"/>
</dbReference>
<evidence type="ECO:0000313" key="14">
    <source>
        <dbReference type="Proteomes" id="UP000509448"/>
    </source>
</evidence>
<evidence type="ECO:0000256" key="10">
    <source>
        <dbReference type="ARBA" id="ARBA00023146"/>
    </source>
</evidence>
<gene>
    <name evidence="11" type="primary">pheS</name>
    <name evidence="13" type="ORF">NAS2_0043</name>
</gene>
<organism evidence="13 14">
    <name type="scientific">Conexivisphaera calida</name>
    <dbReference type="NCBI Taxonomy" id="1874277"/>
    <lineage>
        <taxon>Archaea</taxon>
        <taxon>Nitrososphaerota</taxon>
        <taxon>Conexivisphaeria</taxon>
        <taxon>Conexivisphaerales</taxon>
        <taxon>Conexivisphaeraceae</taxon>
        <taxon>Conexivisphaera</taxon>
    </lineage>
</organism>
<dbReference type="CDD" id="cd00496">
    <property type="entry name" value="PheRS_alpha_core"/>
    <property type="match status" value="1"/>
</dbReference>
<dbReference type="SUPFAM" id="SSF55681">
    <property type="entry name" value="Class II aaRS and biotin synthetases"/>
    <property type="match status" value="1"/>
</dbReference>
<comment type="subunit">
    <text evidence="11">Tetramer of two alpha and two beta subunits.</text>
</comment>
<dbReference type="Gene3D" id="1.10.10.10">
    <property type="entry name" value="Winged helix-like DNA-binding domain superfamily/Winged helix DNA-binding domain"/>
    <property type="match status" value="2"/>
</dbReference>
<keyword evidence="5 11" id="KW-0479">Metal-binding</keyword>
<dbReference type="InterPro" id="IPR036388">
    <property type="entry name" value="WH-like_DNA-bd_sf"/>
</dbReference>
<keyword evidence="3 11" id="KW-0963">Cytoplasm</keyword>
<protein>
    <recommendedName>
        <fullName evidence="11">Phenylalanine--tRNA ligase alpha subunit</fullName>
        <ecNumber evidence="11">6.1.1.20</ecNumber>
    </recommendedName>
    <alternativeName>
        <fullName evidence="11">Phenylalanyl-tRNA synthetase alpha subunit</fullName>
        <shortName evidence="11">PheRS</shortName>
    </alternativeName>
</protein>
<dbReference type="GO" id="GO:0005737">
    <property type="term" value="C:cytoplasm"/>
    <property type="evidence" value="ECO:0007669"/>
    <property type="project" value="UniProtKB-SubCell"/>
</dbReference>
<dbReference type="KEGG" id="ccai:NAS2_0043"/>
<evidence type="ECO:0000256" key="5">
    <source>
        <dbReference type="ARBA" id="ARBA00022723"/>
    </source>
</evidence>
<dbReference type="GO" id="GO:0005524">
    <property type="term" value="F:ATP binding"/>
    <property type="evidence" value="ECO:0007669"/>
    <property type="project" value="UniProtKB-UniRule"/>
</dbReference>
<dbReference type="PANTHER" id="PTHR11538">
    <property type="entry name" value="PHENYLALANYL-TRNA SYNTHETASE"/>
    <property type="match status" value="1"/>
</dbReference>
<dbReference type="NCBIfam" id="TIGR00468">
    <property type="entry name" value="pheS"/>
    <property type="match status" value="1"/>
</dbReference>
<feature type="binding site" evidence="11">
    <location>
        <position position="453"/>
    </location>
    <ligand>
        <name>L-phenylalanine</name>
        <dbReference type="ChEBI" id="CHEBI:58095"/>
    </ligand>
</feature>
<comment type="similarity">
    <text evidence="2 11">Belongs to the class-II aminoacyl-tRNA synthetase family. Phe-tRNA synthetase alpha subunit type 2 subfamily.</text>
</comment>
<dbReference type="GeneID" id="55583862"/>
<dbReference type="InterPro" id="IPR022917">
    <property type="entry name" value="Phe_tRNA_ligase_alpha_bac/arc"/>
</dbReference>
<keyword evidence="14" id="KW-1185">Reference proteome</keyword>
<comment type="cofactor">
    <cofactor evidence="11">
        <name>Mg(2+)</name>
        <dbReference type="ChEBI" id="CHEBI:18420"/>
    </cofactor>
    <text evidence="11">Binds 2 magnesium ions per tetramer.</text>
</comment>